<evidence type="ECO:0000256" key="1">
    <source>
        <dbReference type="SAM" id="MobiDB-lite"/>
    </source>
</evidence>
<dbReference type="Proteomes" id="UP001054252">
    <property type="component" value="Unassembled WGS sequence"/>
</dbReference>
<evidence type="ECO:0000313" key="4">
    <source>
        <dbReference type="Proteomes" id="UP001054252"/>
    </source>
</evidence>
<evidence type="ECO:0000313" key="3">
    <source>
        <dbReference type="EMBL" id="GKV14985.1"/>
    </source>
</evidence>
<feature type="chain" id="PRO_5043808936" evidence="2">
    <location>
        <begin position="19"/>
        <end position="49"/>
    </location>
</feature>
<protein>
    <submittedName>
        <fullName evidence="3">Uncharacterized protein</fullName>
    </submittedName>
</protein>
<dbReference type="EMBL" id="BPVZ01000042">
    <property type="protein sequence ID" value="GKV14985.1"/>
    <property type="molecule type" value="Genomic_DNA"/>
</dbReference>
<accession>A0AAV5JWB6</accession>
<feature type="signal peptide" evidence="2">
    <location>
        <begin position="1"/>
        <end position="18"/>
    </location>
</feature>
<evidence type="ECO:0000256" key="2">
    <source>
        <dbReference type="SAM" id="SignalP"/>
    </source>
</evidence>
<keyword evidence="4" id="KW-1185">Reference proteome</keyword>
<sequence>MKIAVVLLILIQASWVPRRPNAGFREEPRSGFLSKPSSGLARNPDLGSL</sequence>
<organism evidence="3 4">
    <name type="scientific">Rubroshorea leprosula</name>
    <dbReference type="NCBI Taxonomy" id="152421"/>
    <lineage>
        <taxon>Eukaryota</taxon>
        <taxon>Viridiplantae</taxon>
        <taxon>Streptophyta</taxon>
        <taxon>Embryophyta</taxon>
        <taxon>Tracheophyta</taxon>
        <taxon>Spermatophyta</taxon>
        <taxon>Magnoliopsida</taxon>
        <taxon>eudicotyledons</taxon>
        <taxon>Gunneridae</taxon>
        <taxon>Pentapetalae</taxon>
        <taxon>rosids</taxon>
        <taxon>malvids</taxon>
        <taxon>Malvales</taxon>
        <taxon>Dipterocarpaceae</taxon>
        <taxon>Rubroshorea</taxon>
    </lineage>
</organism>
<reference evidence="3 4" key="1">
    <citation type="journal article" date="2021" name="Commun. Biol.">
        <title>The genome of Shorea leprosula (Dipterocarpaceae) highlights the ecological relevance of drought in aseasonal tropical rainforests.</title>
        <authorList>
            <person name="Ng K.K.S."/>
            <person name="Kobayashi M.J."/>
            <person name="Fawcett J.A."/>
            <person name="Hatakeyama M."/>
            <person name="Paape T."/>
            <person name="Ng C.H."/>
            <person name="Ang C.C."/>
            <person name="Tnah L.H."/>
            <person name="Lee C.T."/>
            <person name="Nishiyama T."/>
            <person name="Sese J."/>
            <person name="O'Brien M.J."/>
            <person name="Copetti D."/>
            <person name="Mohd Noor M.I."/>
            <person name="Ong R.C."/>
            <person name="Putra M."/>
            <person name="Sireger I.Z."/>
            <person name="Indrioko S."/>
            <person name="Kosugi Y."/>
            <person name="Izuno A."/>
            <person name="Isagi Y."/>
            <person name="Lee S.L."/>
            <person name="Shimizu K.K."/>
        </authorList>
    </citation>
    <scope>NUCLEOTIDE SEQUENCE [LARGE SCALE GENOMIC DNA]</scope>
    <source>
        <strain evidence="3">214</strain>
    </source>
</reference>
<dbReference type="AlphaFoldDB" id="A0AAV5JWB6"/>
<name>A0AAV5JWB6_9ROSI</name>
<comment type="caution">
    <text evidence="3">The sequence shown here is derived from an EMBL/GenBank/DDBJ whole genome shotgun (WGS) entry which is preliminary data.</text>
</comment>
<gene>
    <name evidence="3" type="ORF">SLEP1_g25786</name>
</gene>
<feature type="region of interest" description="Disordered" evidence="1">
    <location>
        <begin position="20"/>
        <end position="49"/>
    </location>
</feature>
<proteinExistence type="predicted"/>
<keyword evidence="2" id="KW-0732">Signal</keyword>